<reference evidence="1 2" key="1">
    <citation type="submission" date="2020-08" db="EMBL/GenBank/DDBJ databases">
        <title>Genomic Encyclopedia of Type Strains, Phase IV (KMG-V): Genome sequencing to study the core and pangenomes of soil and plant-associated prokaryotes.</title>
        <authorList>
            <person name="Whitman W."/>
        </authorList>
    </citation>
    <scope>NUCLEOTIDE SEQUENCE [LARGE SCALE GENOMIC DNA]</scope>
    <source>
        <strain evidence="1 2">34/80</strain>
    </source>
</reference>
<evidence type="ECO:0008006" key="3">
    <source>
        <dbReference type="Google" id="ProtNLM"/>
    </source>
</evidence>
<organism evidence="1 2">
    <name type="scientific">Variovorax guangxiensis</name>
    <dbReference type="NCBI Taxonomy" id="1775474"/>
    <lineage>
        <taxon>Bacteria</taxon>
        <taxon>Pseudomonadati</taxon>
        <taxon>Pseudomonadota</taxon>
        <taxon>Betaproteobacteria</taxon>
        <taxon>Burkholderiales</taxon>
        <taxon>Comamonadaceae</taxon>
        <taxon>Variovorax</taxon>
    </lineage>
</organism>
<dbReference type="Proteomes" id="UP000524450">
    <property type="component" value="Unassembled WGS sequence"/>
</dbReference>
<proteinExistence type="predicted"/>
<name>A0A840G148_9BURK</name>
<dbReference type="AlphaFoldDB" id="A0A840G148"/>
<evidence type="ECO:0000313" key="2">
    <source>
        <dbReference type="Proteomes" id="UP000524450"/>
    </source>
</evidence>
<gene>
    <name evidence="1" type="ORF">GGD71_005816</name>
</gene>
<dbReference type="RefSeq" id="WP_184641868.1">
    <property type="nucleotide sequence ID" value="NZ_JACIFZ010000010.1"/>
</dbReference>
<protein>
    <recommendedName>
        <fullName evidence="3">Tetratricopeptide repeat protein</fullName>
    </recommendedName>
</protein>
<evidence type="ECO:0000313" key="1">
    <source>
        <dbReference type="EMBL" id="MBB4225007.1"/>
    </source>
</evidence>
<accession>A0A840G148</accession>
<sequence>MPRTTADIAHDIATFAPKEDDWLALDSLMTELWQAGHPEQAIPELLSVFERYPEEEGFGVVWGVLHGLEALPNYETELLRSLGRQPSEFGVRMVGRLLNAGTTEVGGISLLKTLRELAATASSPRIRETAHGFVSRND</sequence>
<comment type="caution">
    <text evidence="1">The sequence shown here is derived from an EMBL/GenBank/DDBJ whole genome shotgun (WGS) entry which is preliminary data.</text>
</comment>
<dbReference type="EMBL" id="JACIFZ010000010">
    <property type="protein sequence ID" value="MBB4225007.1"/>
    <property type="molecule type" value="Genomic_DNA"/>
</dbReference>